<keyword evidence="8" id="KW-1185">Reference proteome</keyword>
<dbReference type="InterPro" id="IPR055206">
    <property type="entry name" value="DEXQc_SUV3"/>
</dbReference>
<sequence>MTPMTDCARVWAALGPTNTGKTFLAVERMLGYPSGMMGFPLRLLARENYERVVRAKGPDHVALITGEEKIIPPNARYFLCTVESMPIGRPVDFLAIDEIQLCADPDRGHVFTDRLLHARGREETVFLGAATMEPLLRRLLPDCLFETRPRFSKLTYTGPRKLTRLPRRSAIVAFSAADVYAIAELVRRQRGGAAVVMGALSPRTRNAQVDLYQSGEVDYLVATDAIGMGLNMDVDHVAFAAMEKFDGTRQRALRSTEVAQIAGRAGRYMTDGTFGATADVGPLPTELVERVEGHQFQAVRQIQWRNSALDFGSVAALLNSLNAPPVLDVLRRTRDAPDHVALETLTRDEDLRRRARGREAVALLWDVCRVPDFRKIHEESHIRLQGQIFQHLTGRAGRLPPDWIAGHIKRLDSTDGDIHALTDRIASIRVWTYVAHQNDWLSDAEHWRQRTRAIEDRLSDAMHERLTQRFVDRRTAVLMRKLHDREALIAVVDRDGAVRVEDHHVGRLDGFVFTPVSGGRGRGDKAVLNAALKALHGEIGRRLVALETADDAVISLADDGTVQWDGAAVARLGRGPDCLRPAVDLPVNDLLSGERARRVRDRLSAWLDRLVARDLAALLALRADHGLSGAGRGLAYQIGEALGTLPRAAVQDQIARLTPADRKVLARLDVRIGVESVFMPPLLKPDSQRLRALLWATARGETAPAPPPRGRVSFAVAPDDAAGQGGEADRLDAYHRVLGFRVVAGRAVRADMLERFTAALRQAQRDAARAEHGEGQGGAALPPALCSMLGVSVEEAETLCRALGYRTWRDDAGGVRFRAGRRRPRASGHDRAETAAERRRRLAKGAARASDSPFAVLAEKVRA</sequence>
<protein>
    <submittedName>
        <fullName evidence="7">Disulfide oxidoreductase</fullName>
    </submittedName>
</protein>
<keyword evidence="2" id="KW-0378">Hydrolase</keyword>
<dbReference type="AlphaFoldDB" id="A0A7X1ZEB9"/>
<dbReference type="Gene3D" id="3.40.50.300">
    <property type="entry name" value="P-loop containing nucleotide triphosphate hydrolases"/>
    <property type="match status" value="2"/>
</dbReference>
<evidence type="ECO:0000259" key="6">
    <source>
        <dbReference type="PROSITE" id="PS51194"/>
    </source>
</evidence>
<dbReference type="InterPro" id="IPR050699">
    <property type="entry name" value="RNA-DNA_Helicase"/>
</dbReference>
<dbReference type="PROSITE" id="PS51194">
    <property type="entry name" value="HELICASE_CTER"/>
    <property type="match status" value="1"/>
</dbReference>
<dbReference type="SMART" id="SM00490">
    <property type="entry name" value="HELICc"/>
    <property type="match status" value="1"/>
</dbReference>
<feature type="domain" description="Helicase C-terminal" evidence="6">
    <location>
        <begin position="157"/>
        <end position="322"/>
    </location>
</feature>
<evidence type="ECO:0000313" key="7">
    <source>
        <dbReference type="EMBL" id="MQX36989.1"/>
    </source>
</evidence>
<evidence type="ECO:0000256" key="3">
    <source>
        <dbReference type="ARBA" id="ARBA00022806"/>
    </source>
</evidence>
<dbReference type="Pfam" id="PF00271">
    <property type="entry name" value="Helicase_C"/>
    <property type="match status" value="1"/>
</dbReference>
<gene>
    <name evidence="7" type="ORF">GHC57_10715</name>
</gene>
<evidence type="ECO:0000256" key="5">
    <source>
        <dbReference type="SAM" id="MobiDB-lite"/>
    </source>
</evidence>
<keyword evidence="1" id="KW-0547">Nucleotide-binding</keyword>
<dbReference type="GO" id="GO:0016787">
    <property type="term" value="F:hydrolase activity"/>
    <property type="evidence" value="ECO:0007669"/>
    <property type="project" value="UniProtKB-KW"/>
</dbReference>
<dbReference type="PANTHER" id="PTHR12131:SF1">
    <property type="entry name" value="ATP-DEPENDENT RNA HELICASE SUPV3L1, MITOCHONDRIAL-RELATED"/>
    <property type="match status" value="1"/>
</dbReference>
<comment type="caution">
    <text evidence="7">The sequence shown here is derived from an EMBL/GenBank/DDBJ whole genome shotgun (WGS) entry which is preliminary data.</text>
</comment>
<dbReference type="GO" id="GO:0005524">
    <property type="term" value="F:ATP binding"/>
    <property type="evidence" value="ECO:0007669"/>
    <property type="project" value="UniProtKB-KW"/>
</dbReference>
<accession>A0A7X1ZEB9</accession>
<dbReference type="InterPro" id="IPR001650">
    <property type="entry name" value="Helicase_C-like"/>
</dbReference>
<dbReference type="Proteomes" id="UP000434582">
    <property type="component" value="Unassembled WGS sequence"/>
</dbReference>
<keyword evidence="4" id="KW-0067">ATP-binding</keyword>
<dbReference type="SUPFAM" id="SSF52540">
    <property type="entry name" value="P-loop containing nucleoside triphosphate hydrolases"/>
    <property type="match status" value="2"/>
</dbReference>
<evidence type="ECO:0000313" key="8">
    <source>
        <dbReference type="Proteomes" id="UP000434582"/>
    </source>
</evidence>
<name>A0A7X1ZEB9_9PROT</name>
<feature type="region of interest" description="Disordered" evidence="5">
    <location>
        <begin position="819"/>
        <end position="851"/>
    </location>
</feature>
<dbReference type="OrthoDB" id="9807155at2"/>
<dbReference type="EMBL" id="WIVE01000030">
    <property type="protein sequence ID" value="MQX36989.1"/>
    <property type="molecule type" value="Genomic_DNA"/>
</dbReference>
<reference evidence="7 8" key="1">
    <citation type="submission" date="2019-10" db="EMBL/GenBank/DDBJ databases">
        <title>Draft whole-genome sequence of the purple nonsulfur photosynthetic bacterium Roseospira navarrensis DSM 15114.</title>
        <authorList>
            <person name="Kyndt J.A."/>
            <person name="Meyer T.E."/>
        </authorList>
    </citation>
    <scope>NUCLEOTIDE SEQUENCE [LARGE SCALE GENOMIC DNA]</scope>
    <source>
        <strain evidence="7 8">DSM 15114</strain>
    </source>
</reference>
<dbReference type="PANTHER" id="PTHR12131">
    <property type="entry name" value="ATP-DEPENDENT RNA AND DNA HELICASE"/>
    <property type="match status" value="1"/>
</dbReference>
<dbReference type="InterPro" id="IPR027417">
    <property type="entry name" value="P-loop_NTPase"/>
</dbReference>
<organism evidence="7 8">
    <name type="scientific">Roseospira navarrensis</name>
    <dbReference type="NCBI Taxonomy" id="140058"/>
    <lineage>
        <taxon>Bacteria</taxon>
        <taxon>Pseudomonadati</taxon>
        <taxon>Pseudomonadota</taxon>
        <taxon>Alphaproteobacteria</taxon>
        <taxon>Rhodospirillales</taxon>
        <taxon>Rhodospirillaceae</taxon>
        <taxon>Roseospira</taxon>
    </lineage>
</organism>
<keyword evidence="3" id="KW-0347">Helicase</keyword>
<evidence type="ECO:0000256" key="2">
    <source>
        <dbReference type="ARBA" id="ARBA00022801"/>
    </source>
</evidence>
<feature type="compositionally biased region" description="Basic and acidic residues" evidence="5">
    <location>
        <begin position="827"/>
        <end position="837"/>
    </location>
</feature>
<dbReference type="Pfam" id="PF22527">
    <property type="entry name" value="DEXQc_Suv3"/>
    <property type="match status" value="1"/>
</dbReference>
<evidence type="ECO:0000256" key="1">
    <source>
        <dbReference type="ARBA" id="ARBA00022741"/>
    </source>
</evidence>
<dbReference type="GO" id="GO:0004386">
    <property type="term" value="F:helicase activity"/>
    <property type="evidence" value="ECO:0007669"/>
    <property type="project" value="UniProtKB-KW"/>
</dbReference>
<evidence type="ECO:0000256" key="4">
    <source>
        <dbReference type="ARBA" id="ARBA00022840"/>
    </source>
</evidence>
<proteinExistence type="predicted"/>